<name>A0ACA9KX16_9GLOM</name>
<organism evidence="1 2">
    <name type="scientific">Racocetra persica</name>
    <dbReference type="NCBI Taxonomy" id="160502"/>
    <lineage>
        <taxon>Eukaryota</taxon>
        <taxon>Fungi</taxon>
        <taxon>Fungi incertae sedis</taxon>
        <taxon>Mucoromycota</taxon>
        <taxon>Glomeromycotina</taxon>
        <taxon>Glomeromycetes</taxon>
        <taxon>Diversisporales</taxon>
        <taxon>Gigasporaceae</taxon>
        <taxon>Racocetra</taxon>
    </lineage>
</organism>
<accession>A0ACA9KX16</accession>
<feature type="non-terminal residue" evidence="1">
    <location>
        <position position="101"/>
    </location>
</feature>
<dbReference type="Proteomes" id="UP000789920">
    <property type="component" value="Unassembled WGS sequence"/>
</dbReference>
<protein>
    <submittedName>
        <fullName evidence="1">20715_t:CDS:1</fullName>
    </submittedName>
</protein>
<sequence>MSLVKKAIILQGDNKNDYELDIFLKSYIEKKHLNLKKKTQKGELRMTKEYQILAIQVDNKLVAIKNIADSAYYIEKKLYTKLYQRRTRELSNKEKIKIKSK</sequence>
<evidence type="ECO:0000313" key="2">
    <source>
        <dbReference type="Proteomes" id="UP000789920"/>
    </source>
</evidence>
<comment type="caution">
    <text evidence="1">The sequence shown here is derived from an EMBL/GenBank/DDBJ whole genome shotgun (WGS) entry which is preliminary data.</text>
</comment>
<dbReference type="EMBL" id="CAJVQC010001419">
    <property type="protein sequence ID" value="CAG8494123.1"/>
    <property type="molecule type" value="Genomic_DNA"/>
</dbReference>
<reference evidence="1" key="1">
    <citation type="submission" date="2021-06" db="EMBL/GenBank/DDBJ databases">
        <authorList>
            <person name="Kallberg Y."/>
            <person name="Tangrot J."/>
            <person name="Rosling A."/>
        </authorList>
    </citation>
    <scope>NUCLEOTIDE SEQUENCE</scope>
    <source>
        <strain evidence="1">MA461A</strain>
    </source>
</reference>
<gene>
    <name evidence="1" type="ORF">RPERSI_LOCUS1524</name>
</gene>
<proteinExistence type="predicted"/>
<evidence type="ECO:0000313" key="1">
    <source>
        <dbReference type="EMBL" id="CAG8494123.1"/>
    </source>
</evidence>
<keyword evidence="2" id="KW-1185">Reference proteome</keyword>